<dbReference type="FunFam" id="1.20.1510.10:FF:000006">
    <property type="entry name" value="Divalent cation efflux transporter"/>
    <property type="match status" value="1"/>
</dbReference>
<gene>
    <name evidence="9" type="ORF">S01H4_10805</name>
</gene>
<comment type="similarity">
    <text evidence="2">Belongs to the cation diffusion facilitator (CDF) transporter (TC 2.A.4) family.</text>
</comment>
<dbReference type="PANTHER" id="PTHR43840:SF15">
    <property type="entry name" value="MITOCHONDRIAL METAL TRANSPORTER 1-RELATED"/>
    <property type="match status" value="1"/>
</dbReference>
<protein>
    <recommendedName>
        <fullName evidence="8">Cation efflux protein transmembrane domain-containing protein</fullName>
    </recommendedName>
</protein>
<evidence type="ECO:0000256" key="5">
    <source>
        <dbReference type="ARBA" id="ARBA00022989"/>
    </source>
</evidence>
<proteinExistence type="inferred from homology"/>
<dbReference type="EMBL" id="BART01004215">
    <property type="protein sequence ID" value="GAG68028.1"/>
    <property type="molecule type" value="Genomic_DNA"/>
</dbReference>
<keyword evidence="5 7" id="KW-1133">Transmembrane helix</keyword>
<evidence type="ECO:0000313" key="9">
    <source>
        <dbReference type="EMBL" id="GAG68028.1"/>
    </source>
</evidence>
<dbReference type="AlphaFoldDB" id="X1A5H6"/>
<evidence type="ECO:0000256" key="6">
    <source>
        <dbReference type="ARBA" id="ARBA00023136"/>
    </source>
</evidence>
<dbReference type="GO" id="GO:0015093">
    <property type="term" value="F:ferrous iron transmembrane transporter activity"/>
    <property type="evidence" value="ECO:0007669"/>
    <property type="project" value="TreeGrafter"/>
</dbReference>
<feature type="non-terminal residue" evidence="9">
    <location>
        <position position="193"/>
    </location>
</feature>
<dbReference type="InterPro" id="IPR050291">
    <property type="entry name" value="CDF_Transporter"/>
</dbReference>
<keyword evidence="6 7" id="KW-0472">Membrane</keyword>
<dbReference type="PANTHER" id="PTHR43840">
    <property type="entry name" value="MITOCHONDRIAL METAL TRANSPORTER 1-RELATED"/>
    <property type="match status" value="1"/>
</dbReference>
<dbReference type="GO" id="GO:0006882">
    <property type="term" value="P:intracellular zinc ion homeostasis"/>
    <property type="evidence" value="ECO:0007669"/>
    <property type="project" value="TreeGrafter"/>
</dbReference>
<feature type="transmembrane region" description="Helical" evidence="7">
    <location>
        <begin position="77"/>
        <end position="98"/>
    </location>
</feature>
<feature type="domain" description="Cation efflux protein transmembrane" evidence="8">
    <location>
        <begin position="10"/>
        <end position="192"/>
    </location>
</feature>
<comment type="caution">
    <text evidence="9">The sequence shown here is derived from an EMBL/GenBank/DDBJ whole genome shotgun (WGS) entry which is preliminary data.</text>
</comment>
<feature type="transmembrane region" description="Helical" evidence="7">
    <location>
        <begin position="174"/>
        <end position="192"/>
    </location>
</feature>
<dbReference type="Gene3D" id="1.20.1510.10">
    <property type="entry name" value="Cation efflux protein transmembrane domain"/>
    <property type="match status" value="1"/>
</dbReference>
<evidence type="ECO:0000256" key="4">
    <source>
        <dbReference type="ARBA" id="ARBA00022692"/>
    </source>
</evidence>
<dbReference type="Pfam" id="PF01545">
    <property type="entry name" value="Cation_efflux"/>
    <property type="match status" value="1"/>
</dbReference>
<evidence type="ECO:0000256" key="2">
    <source>
        <dbReference type="ARBA" id="ARBA00008114"/>
    </source>
</evidence>
<dbReference type="NCBIfam" id="TIGR01297">
    <property type="entry name" value="CDF"/>
    <property type="match status" value="1"/>
</dbReference>
<dbReference type="InterPro" id="IPR002524">
    <property type="entry name" value="Cation_efflux"/>
</dbReference>
<name>X1A5H6_9ZZZZ</name>
<feature type="transmembrane region" description="Helical" evidence="7">
    <location>
        <begin position="12"/>
        <end position="33"/>
    </location>
</feature>
<sequence>MLATKENAAKLSIASVSLLILLKVVASFITGSISIRADAVHSALDLIAAITTFIGVRISGRPADEQHPFGHGKAENISSTVVAGLIFTAAGIIIYTAVRRLIVEAPLESIGIGIYITAAAIVINILISRYLSKVARATDSPALEADARHLFSDVLSSVAVLAGLIVVRLTGLNILDPIIALLVALLILKVGYD</sequence>
<keyword evidence="4 7" id="KW-0812">Transmembrane</keyword>
<organism evidence="9">
    <name type="scientific">marine sediment metagenome</name>
    <dbReference type="NCBI Taxonomy" id="412755"/>
    <lineage>
        <taxon>unclassified sequences</taxon>
        <taxon>metagenomes</taxon>
        <taxon>ecological metagenomes</taxon>
    </lineage>
</organism>
<dbReference type="GO" id="GO:0015341">
    <property type="term" value="F:zinc efflux antiporter activity"/>
    <property type="evidence" value="ECO:0007669"/>
    <property type="project" value="TreeGrafter"/>
</dbReference>
<keyword evidence="3" id="KW-0813">Transport</keyword>
<comment type="subcellular location">
    <subcellularLocation>
        <location evidence="1">Membrane</location>
        <topology evidence="1">Multi-pass membrane protein</topology>
    </subcellularLocation>
</comment>
<dbReference type="SUPFAM" id="SSF161111">
    <property type="entry name" value="Cation efflux protein transmembrane domain-like"/>
    <property type="match status" value="1"/>
</dbReference>
<reference evidence="9" key="1">
    <citation type="journal article" date="2014" name="Front. Microbiol.">
        <title>High frequency of phylogenetically diverse reductive dehalogenase-homologous genes in deep subseafloor sedimentary metagenomes.</title>
        <authorList>
            <person name="Kawai M."/>
            <person name="Futagami T."/>
            <person name="Toyoda A."/>
            <person name="Takaki Y."/>
            <person name="Nishi S."/>
            <person name="Hori S."/>
            <person name="Arai W."/>
            <person name="Tsubouchi T."/>
            <person name="Morono Y."/>
            <person name="Uchiyama I."/>
            <person name="Ito T."/>
            <person name="Fujiyama A."/>
            <person name="Inagaki F."/>
            <person name="Takami H."/>
        </authorList>
    </citation>
    <scope>NUCLEOTIDE SEQUENCE</scope>
    <source>
        <strain evidence="9">Expedition CK06-06</strain>
    </source>
</reference>
<dbReference type="InterPro" id="IPR027469">
    <property type="entry name" value="Cation_efflux_TMD_sf"/>
</dbReference>
<evidence type="ECO:0000256" key="7">
    <source>
        <dbReference type="SAM" id="Phobius"/>
    </source>
</evidence>
<evidence type="ECO:0000256" key="3">
    <source>
        <dbReference type="ARBA" id="ARBA00022448"/>
    </source>
</evidence>
<feature type="transmembrane region" description="Helical" evidence="7">
    <location>
        <begin position="110"/>
        <end position="130"/>
    </location>
</feature>
<dbReference type="GO" id="GO:0005886">
    <property type="term" value="C:plasma membrane"/>
    <property type="evidence" value="ECO:0007669"/>
    <property type="project" value="TreeGrafter"/>
</dbReference>
<dbReference type="GO" id="GO:0015086">
    <property type="term" value="F:cadmium ion transmembrane transporter activity"/>
    <property type="evidence" value="ECO:0007669"/>
    <property type="project" value="TreeGrafter"/>
</dbReference>
<evidence type="ECO:0000256" key="1">
    <source>
        <dbReference type="ARBA" id="ARBA00004141"/>
    </source>
</evidence>
<accession>X1A5H6</accession>
<dbReference type="InterPro" id="IPR058533">
    <property type="entry name" value="Cation_efflux_TM"/>
</dbReference>
<evidence type="ECO:0000259" key="8">
    <source>
        <dbReference type="Pfam" id="PF01545"/>
    </source>
</evidence>